<name>A0A8K0X995_9PEZI</name>
<dbReference type="OrthoDB" id="4851482at2759"/>
<protein>
    <submittedName>
        <fullName evidence="1">Uncharacterized protein</fullName>
    </submittedName>
</protein>
<organism evidence="1 2">
    <name type="scientific">Plectosphaerella cucumerina</name>
    <dbReference type="NCBI Taxonomy" id="40658"/>
    <lineage>
        <taxon>Eukaryota</taxon>
        <taxon>Fungi</taxon>
        <taxon>Dikarya</taxon>
        <taxon>Ascomycota</taxon>
        <taxon>Pezizomycotina</taxon>
        <taxon>Sordariomycetes</taxon>
        <taxon>Hypocreomycetidae</taxon>
        <taxon>Glomerellales</taxon>
        <taxon>Plectosphaerellaceae</taxon>
        <taxon>Plectosphaerella</taxon>
    </lineage>
</organism>
<evidence type="ECO:0000313" key="1">
    <source>
        <dbReference type="EMBL" id="KAH7376771.1"/>
    </source>
</evidence>
<accession>A0A8K0X995</accession>
<proteinExistence type="predicted"/>
<dbReference type="AlphaFoldDB" id="A0A8K0X995"/>
<gene>
    <name evidence="1" type="ORF">B0T11DRAFT_324641</name>
</gene>
<sequence>MHSLKFTSINDYRSSNEAQGRTLHCLDDDEHGVPRTDVQQKAAVEKLMDAILDFGNWPNQIPIDNPRAVEAICNAGQYQPEEKILRILGATTTVTIEKIEILTWALLDHAIKIKDGGIIVAPWDEDPEYEGFETFGHRMDAMAQGLKENKSLVKSLFIDSRFMTRYVLRPVKEKNMKVGNKAVNENKQALIKKGQRANQ</sequence>
<dbReference type="Proteomes" id="UP000813385">
    <property type="component" value="Unassembled WGS sequence"/>
</dbReference>
<keyword evidence="2" id="KW-1185">Reference proteome</keyword>
<comment type="caution">
    <text evidence="1">The sequence shown here is derived from an EMBL/GenBank/DDBJ whole genome shotgun (WGS) entry which is preliminary data.</text>
</comment>
<dbReference type="EMBL" id="JAGPXD010000001">
    <property type="protein sequence ID" value="KAH7376771.1"/>
    <property type="molecule type" value="Genomic_DNA"/>
</dbReference>
<evidence type="ECO:0000313" key="2">
    <source>
        <dbReference type="Proteomes" id="UP000813385"/>
    </source>
</evidence>
<reference evidence="1" key="1">
    <citation type="journal article" date="2021" name="Nat. Commun.">
        <title>Genetic determinants of endophytism in the Arabidopsis root mycobiome.</title>
        <authorList>
            <person name="Mesny F."/>
            <person name="Miyauchi S."/>
            <person name="Thiergart T."/>
            <person name="Pickel B."/>
            <person name="Atanasova L."/>
            <person name="Karlsson M."/>
            <person name="Huettel B."/>
            <person name="Barry K.W."/>
            <person name="Haridas S."/>
            <person name="Chen C."/>
            <person name="Bauer D."/>
            <person name="Andreopoulos W."/>
            <person name="Pangilinan J."/>
            <person name="LaButti K."/>
            <person name="Riley R."/>
            <person name="Lipzen A."/>
            <person name="Clum A."/>
            <person name="Drula E."/>
            <person name="Henrissat B."/>
            <person name="Kohler A."/>
            <person name="Grigoriev I.V."/>
            <person name="Martin F.M."/>
            <person name="Hacquard S."/>
        </authorList>
    </citation>
    <scope>NUCLEOTIDE SEQUENCE</scope>
    <source>
        <strain evidence="1">MPI-CAGE-AT-0016</strain>
    </source>
</reference>